<protein>
    <submittedName>
        <fullName evidence="1">Uncharacterized protein</fullName>
    </submittedName>
</protein>
<dbReference type="Proteomes" id="UP000293638">
    <property type="component" value="Unassembled WGS sequence"/>
</dbReference>
<keyword evidence="2" id="KW-1185">Reference proteome</keyword>
<name>A0A4Q7NSL3_9ACTN</name>
<evidence type="ECO:0000313" key="2">
    <source>
        <dbReference type="Proteomes" id="UP000293638"/>
    </source>
</evidence>
<dbReference type="OrthoDB" id="3827359at2"/>
<proteinExistence type="predicted"/>
<dbReference type="EMBL" id="SGXD01000002">
    <property type="protein sequence ID" value="RZS90126.1"/>
    <property type="molecule type" value="Genomic_DNA"/>
</dbReference>
<comment type="caution">
    <text evidence="1">The sequence shown here is derived from an EMBL/GenBank/DDBJ whole genome shotgun (WGS) entry which is preliminary data.</text>
</comment>
<organism evidence="1 2">
    <name type="scientific">Motilibacter rhizosphaerae</name>
    <dbReference type="NCBI Taxonomy" id="598652"/>
    <lineage>
        <taxon>Bacteria</taxon>
        <taxon>Bacillati</taxon>
        <taxon>Actinomycetota</taxon>
        <taxon>Actinomycetes</taxon>
        <taxon>Motilibacterales</taxon>
        <taxon>Motilibacteraceae</taxon>
        <taxon>Motilibacter</taxon>
    </lineage>
</organism>
<reference evidence="1 2" key="1">
    <citation type="submission" date="2019-02" db="EMBL/GenBank/DDBJ databases">
        <title>Genomic Encyclopedia of Type Strains, Phase IV (KMG-IV): sequencing the most valuable type-strain genomes for metagenomic binning, comparative biology and taxonomic classification.</title>
        <authorList>
            <person name="Goeker M."/>
        </authorList>
    </citation>
    <scope>NUCLEOTIDE SEQUENCE [LARGE SCALE GENOMIC DNA]</scope>
    <source>
        <strain evidence="1 2">DSM 45622</strain>
    </source>
</reference>
<gene>
    <name evidence="1" type="ORF">EV189_1909</name>
</gene>
<evidence type="ECO:0000313" key="1">
    <source>
        <dbReference type="EMBL" id="RZS90126.1"/>
    </source>
</evidence>
<accession>A0A4Q7NSL3</accession>
<dbReference type="AlphaFoldDB" id="A0A4Q7NSL3"/>
<dbReference type="RefSeq" id="WP_130492626.1">
    <property type="nucleotide sequence ID" value="NZ_SGXD01000002.1"/>
</dbReference>
<sequence length="181" mass="19338">MRWDELFADLEAQLEAAERAELGAEVADRTRREWARVPWAARLRSAHGCRLVLRVEGAGPLEGELVDSGPGWLLLGSGVRAAVVAAPAVLAVSGLPARSAVEEGEVARRLDLGYVLRGLVRERAALDVVLRDGTVLHGTGDRVGADWLDLAVHPADRARRSGEVRGVQTLPLPALAVVRPG</sequence>